<dbReference type="PROSITE" id="PS51782">
    <property type="entry name" value="LYSM"/>
    <property type="match status" value="2"/>
</dbReference>
<feature type="region of interest" description="Disordered" evidence="8">
    <location>
        <begin position="351"/>
        <end position="371"/>
    </location>
</feature>
<dbReference type="EMBL" id="JACJTA010000160">
    <property type="protein sequence ID" value="MBD2609469.1"/>
    <property type="molecule type" value="Genomic_DNA"/>
</dbReference>
<evidence type="ECO:0000256" key="7">
    <source>
        <dbReference type="ARBA" id="ARBA00025737"/>
    </source>
</evidence>
<evidence type="ECO:0000259" key="9">
    <source>
        <dbReference type="PROSITE" id="PS51782"/>
    </source>
</evidence>
<evidence type="ECO:0000313" key="10">
    <source>
        <dbReference type="EMBL" id="MBD2609469.1"/>
    </source>
</evidence>
<dbReference type="InterPro" id="IPR011008">
    <property type="entry name" value="Dimeric_a/b-barrel"/>
</dbReference>
<evidence type="ECO:0000313" key="11">
    <source>
        <dbReference type="Proteomes" id="UP000660380"/>
    </source>
</evidence>
<dbReference type="InterPro" id="IPR049509">
    <property type="entry name" value="DyP_N"/>
</dbReference>
<dbReference type="InterPro" id="IPR018392">
    <property type="entry name" value="LysM"/>
</dbReference>
<comment type="cofactor">
    <cofactor evidence="1">
        <name>heme b</name>
        <dbReference type="ChEBI" id="CHEBI:60344"/>
    </cofactor>
</comment>
<dbReference type="Proteomes" id="UP000660380">
    <property type="component" value="Unassembled WGS sequence"/>
</dbReference>
<evidence type="ECO:0000256" key="1">
    <source>
        <dbReference type="ARBA" id="ARBA00001970"/>
    </source>
</evidence>
<reference evidence="10 11" key="1">
    <citation type="journal article" date="2020" name="ISME J.">
        <title>Comparative genomics reveals insights into cyanobacterial evolution and habitat adaptation.</title>
        <authorList>
            <person name="Chen M.Y."/>
            <person name="Teng W.K."/>
            <person name="Zhao L."/>
            <person name="Hu C.X."/>
            <person name="Zhou Y.K."/>
            <person name="Han B.P."/>
            <person name="Song L.R."/>
            <person name="Shu W.S."/>
        </authorList>
    </citation>
    <scope>NUCLEOTIDE SEQUENCE [LARGE SCALE GENOMIC DNA]</scope>
    <source>
        <strain evidence="10 11">FACHB-248</strain>
    </source>
</reference>
<dbReference type="InterPro" id="IPR006314">
    <property type="entry name" value="Dyp_peroxidase"/>
</dbReference>
<dbReference type="Pfam" id="PF01476">
    <property type="entry name" value="LysM"/>
    <property type="match status" value="2"/>
</dbReference>
<dbReference type="Gene3D" id="3.10.350.10">
    <property type="entry name" value="LysM domain"/>
    <property type="match status" value="2"/>
</dbReference>
<dbReference type="GO" id="GO:0004601">
    <property type="term" value="F:peroxidase activity"/>
    <property type="evidence" value="ECO:0007669"/>
    <property type="project" value="UniProtKB-KW"/>
</dbReference>
<evidence type="ECO:0000256" key="6">
    <source>
        <dbReference type="ARBA" id="ARBA00023004"/>
    </source>
</evidence>
<evidence type="ECO:0000256" key="8">
    <source>
        <dbReference type="SAM" id="MobiDB-lite"/>
    </source>
</evidence>
<comment type="caution">
    <text evidence="10">The sequence shown here is derived from an EMBL/GenBank/DDBJ whole genome shotgun (WGS) entry which is preliminary data.</text>
</comment>
<dbReference type="PANTHER" id="PTHR30521:SF4">
    <property type="entry name" value="DEFERROCHELATASE"/>
    <property type="match status" value="1"/>
</dbReference>
<dbReference type="SUPFAM" id="SSF54106">
    <property type="entry name" value="LysM domain"/>
    <property type="match status" value="1"/>
</dbReference>
<gene>
    <name evidence="10" type="ORF">H6G81_34510</name>
</gene>
<keyword evidence="3" id="KW-0349">Heme</keyword>
<keyword evidence="11" id="KW-1185">Reference proteome</keyword>
<evidence type="ECO:0000256" key="3">
    <source>
        <dbReference type="ARBA" id="ARBA00022617"/>
    </source>
</evidence>
<dbReference type="CDD" id="cd00118">
    <property type="entry name" value="LysM"/>
    <property type="match status" value="2"/>
</dbReference>
<protein>
    <submittedName>
        <fullName evidence="10">Dyp-type peroxidase</fullName>
    </submittedName>
</protein>
<keyword evidence="4" id="KW-0479">Metal-binding</keyword>
<organism evidence="10 11">
    <name type="scientific">Scytonema hofmannii FACHB-248</name>
    <dbReference type="NCBI Taxonomy" id="1842502"/>
    <lineage>
        <taxon>Bacteria</taxon>
        <taxon>Bacillati</taxon>
        <taxon>Cyanobacteriota</taxon>
        <taxon>Cyanophyceae</taxon>
        <taxon>Nostocales</taxon>
        <taxon>Scytonemataceae</taxon>
        <taxon>Scytonema</taxon>
    </lineage>
</organism>
<evidence type="ECO:0000256" key="5">
    <source>
        <dbReference type="ARBA" id="ARBA00023002"/>
    </source>
</evidence>
<keyword evidence="5" id="KW-0560">Oxidoreductase</keyword>
<name>A0ABR8H1N1_9CYAN</name>
<dbReference type="RefSeq" id="WP_051503200.1">
    <property type="nucleotide sequence ID" value="NZ_JACJTA010000160.1"/>
</dbReference>
<dbReference type="Pfam" id="PF21105">
    <property type="entry name" value="DyP_N"/>
    <property type="match status" value="1"/>
</dbReference>
<comment type="similarity">
    <text evidence="7">Belongs to the DyP-type peroxidase family.</text>
</comment>
<feature type="domain" description="LysM" evidence="9">
    <location>
        <begin position="535"/>
        <end position="585"/>
    </location>
</feature>
<keyword evidence="6" id="KW-0408">Iron</keyword>
<dbReference type="PROSITE" id="PS51404">
    <property type="entry name" value="DYP_PEROXIDASE"/>
    <property type="match status" value="1"/>
</dbReference>
<dbReference type="SUPFAM" id="SSF54909">
    <property type="entry name" value="Dimeric alpha+beta barrel"/>
    <property type="match status" value="1"/>
</dbReference>
<sequence>MPLDLNSNKEPIDQNDQQYQDVLQDLQGNILTGHGRNNSVQIFLTFSNTREDSGKLAALRQWIAQFAAQDITSAKKQLDDAVAWREQKIDGGVFVHFSLSSSGYEKLGFPDSIQPKGANLQNRKKPNPTENQLNDDYADVFQNGMKTRQYALIDPPVSTWEPGFKEIDALIIIAANDPTSLKNKESEVVQKLNNIAAIATIERANTVRRKFQNSQEESVVEHFGFTDGIGQPLFLKKDVDRENGDTAKKLFSARLNLVLVPDPFGTPNVSFGSFLVFRKLEQNVQGFKKAEVALGQALGVSPKQAGAMAVGRFEDGTPLVIKSSDGGTNLNNFSYSSDPVGLKCPFQSHLRTTNPRNESVRKGGPFAQSKEQELGHRITRRGMTYGPLSNFSGNLDNLPKGGVGLLFMCYQSDIWEQFEFIQRFWSNNPRFLEPDMSKSRNVENKNYDRTGLDAVSGQSLPGQSDPLIKEEPKPAQNWLKDRDQPTKKADVNFANFVTLKGGEYFFSPSISFLKNLPNQPRNFPTPPIQQPIPSRTYVVGQGDDLSKIAQRAYGNESFFNVIYNANKNVIGSNPNAIFAGQILYIPILEGNTTPVPGQTYLVQQGDYLFLIAERAYGDGNLLNVIYEANRDVIGLDPTVLVPGQVLRIPPRP</sequence>
<evidence type="ECO:0000256" key="2">
    <source>
        <dbReference type="ARBA" id="ARBA00022559"/>
    </source>
</evidence>
<dbReference type="PANTHER" id="PTHR30521">
    <property type="entry name" value="DEFERROCHELATASE/PEROXIDASE"/>
    <property type="match status" value="1"/>
</dbReference>
<accession>A0ABR8H1N1</accession>
<feature type="domain" description="LysM" evidence="9">
    <location>
        <begin position="598"/>
        <end position="648"/>
    </location>
</feature>
<feature type="region of interest" description="Disordered" evidence="8">
    <location>
        <begin position="451"/>
        <end position="484"/>
    </location>
</feature>
<dbReference type="SMART" id="SM00257">
    <property type="entry name" value="LysM"/>
    <property type="match status" value="2"/>
</dbReference>
<proteinExistence type="inferred from homology"/>
<evidence type="ECO:0000256" key="4">
    <source>
        <dbReference type="ARBA" id="ARBA00022723"/>
    </source>
</evidence>
<dbReference type="NCBIfam" id="TIGR01413">
    <property type="entry name" value="Dyp_perox_fam"/>
    <property type="match status" value="1"/>
</dbReference>
<feature type="compositionally biased region" description="Basic and acidic residues" evidence="8">
    <location>
        <begin position="467"/>
        <end position="484"/>
    </location>
</feature>
<keyword evidence="2 10" id="KW-0575">Peroxidase</keyword>
<dbReference type="InterPro" id="IPR036779">
    <property type="entry name" value="LysM_dom_sf"/>
</dbReference>